<comment type="similarity">
    <text evidence="2">Belongs to the SsgA family.</text>
</comment>
<evidence type="ECO:0000256" key="7">
    <source>
        <dbReference type="SAM" id="MobiDB-lite"/>
    </source>
</evidence>
<dbReference type="EMBL" id="JARHTQ010000018">
    <property type="protein sequence ID" value="MDF2258854.1"/>
    <property type="molecule type" value="Genomic_DNA"/>
</dbReference>
<keyword evidence="5" id="KW-0717">Septation</keyword>
<proteinExistence type="inferred from homology"/>
<sequence>MSTRPRVDASSPPVASPDTPRPVEKLFARDPLAAGLATPVGLGDVQAWPAPRRPRAGRRPRRRPHPNRLPRSGSHTGGAGLHPAGLPRRDLHGGRHRDRERPAAAGRRHRPPAARRRAAGRIGPPLLPST</sequence>
<gene>
    <name evidence="8" type="ORF">P2L57_24990</name>
</gene>
<dbReference type="Gene3D" id="2.30.31.20">
    <property type="entry name" value="Sporulation-specific cell division protein SsgB"/>
    <property type="match status" value="1"/>
</dbReference>
<organism evidence="8 9">
    <name type="scientific">Streptantibioticus ferralitis</name>
    <dbReference type="NCBI Taxonomy" id="236510"/>
    <lineage>
        <taxon>Bacteria</taxon>
        <taxon>Bacillati</taxon>
        <taxon>Actinomycetota</taxon>
        <taxon>Actinomycetes</taxon>
        <taxon>Kitasatosporales</taxon>
        <taxon>Streptomycetaceae</taxon>
        <taxon>Streptantibioticus</taxon>
    </lineage>
</organism>
<evidence type="ECO:0000256" key="1">
    <source>
        <dbReference type="ARBA" id="ARBA00004431"/>
    </source>
</evidence>
<dbReference type="InterPro" id="IPR038658">
    <property type="entry name" value="SsgB_sf"/>
</dbReference>
<accession>A0ABT5Z4X8</accession>
<comment type="caution">
    <text evidence="8">The sequence shown here is derived from an EMBL/GenBank/DDBJ whole genome shotgun (WGS) entry which is preliminary data.</text>
</comment>
<keyword evidence="9" id="KW-1185">Reference proteome</keyword>
<dbReference type="InterPro" id="IPR006776">
    <property type="entry name" value="SsgB"/>
</dbReference>
<evidence type="ECO:0000256" key="3">
    <source>
        <dbReference type="ARBA" id="ARBA00022618"/>
    </source>
</evidence>
<dbReference type="RefSeq" id="WP_275818351.1">
    <property type="nucleotide sequence ID" value="NZ_BAAANM010000014.1"/>
</dbReference>
<keyword evidence="3" id="KW-0132">Cell division</keyword>
<feature type="compositionally biased region" description="Basic residues" evidence="7">
    <location>
        <begin position="106"/>
        <end position="119"/>
    </location>
</feature>
<keyword evidence="4" id="KW-0749">Sporulation</keyword>
<evidence type="ECO:0000256" key="4">
    <source>
        <dbReference type="ARBA" id="ARBA00022969"/>
    </source>
</evidence>
<evidence type="ECO:0000313" key="8">
    <source>
        <dbReference type="EMBL" id="MDF2258854.1"/>
    </source>
</evidence>
<dbReference type="Pfam" id="PF04686">
    <property type="entry name" value="SsgA"/>
    <property type="match status" value="1"/>
</dbReference>
<feature type="compositionally biased region" description="Basic residues" evidence="7">
    <location>
        <begin position="52"/>
        <end position="68"/>
    </location>
</feature>
<evidence type="ECO:0000313" key="9">
    <source>
        <dbReference type="Proteomes" id="UP001220022"/>
    </source>
</evidence>
<evidence type="ECO:0000256" key="6">
    <source>
        <dbReference type="ARBA" id="ARBA00023306"/>
    </source>
</evidence>
<evidence type="ECO:0000256" key="5">
    <source>
        <dbReference type="ARBA" id="ARBA00023210"/>
    </source>
</evidence>
<feature type="region of interest" description="Disordered" evidence="7">
    <location>
        <begin position="1"/>
        <end position="130"/>
    </location>
</feature>
<name>A0ABT5Z4X8_9ACTN</name>
<protein>
    <submittedName>
        <fullName evidence="8">SsgA family sporulation/cell division regulator</fullName>
    </submittedName>
</protein>
<feature type="compositionally biased region" description="Basic and acidic residues" evidence="7">
    <location>
        <begin position="87"/>
        <end position="102"/>
    </location>
</feature>
<dbReference type="Proteomes" id="UP001220022">
    <property type="component" value="Unassembled WGS sequence"/>
</dbReference>
<evidence type="ECO:0000256" key="2">
    <source>
        <dbReference type="ARBA" id="ARBA00009323"/>
    </source>
</evidence>
<keyword evidence="6" id="KW-0131">Cell cycle</keyword>
<comment type="subcellular location">
    <subcellularLocation>
        <location evidence="1">Cell septum</location>
    </subcellularLocation>
</comment>
<reference evidence="8 9" key="1">
    <citation type="submission" date="2023-03" db="EMBL/GenBank/DDBJ databases">
        <title>Draft genome sequence of type strain Streptomyces ferralitis JCM 14344.</title>
        <authorList>
            <person name="Klaysubun C."/>
            <person name="Duangmal K."/>
        </authorList>
    </citation>
    <scope>NUCLEOTIDE SEQUENCE [LARGE SCALE GENOMIC DNA]</scope>
    <source>
        <strain evidence="8 9">JCM 14344</strain>
    </source>
</reference>